<name>A0ABS4TJ37_9PSEU</name>
<evidence type="ECO:0000313" key="2">
    <source>
        <dbReference type="EMBL" id="MBP2324436.1"/>
    </source>
</evidence>
<feature type="region of interest" description="Disordered" evidence="1">
    <location>
        <begin position="1"/>
        <end position="83"/>
    </location>
</feature>
<organism evidence="2 3">
    <name type="scientific">Kibdelosporangium banguiense</name>
    <dbReference type="NCBI Taxonomy" id="1365924"/>
    <lineage>
        <taxon>Bacteria</taxon>
        <taxon>Bacillati</taxon>
        <taxon>Actinomycetota</taxon>
        <taxon>Actinomycetes</taxon>
        <taxon>Pseudonocardiales</taxon>
        <taxon>Pseudonocardiaceae</taxon>
        <taxon>Kibdelosporangium</taxon>
    </lineage>
</organism>
<gene>
    <name evidence="2" type="ORF">JOF56_004821</name>
</gene>
<evidence type="ECO:0000313" key="3">
    <source>
        <dbReference type="Proteomes" id="UP001519332"/>
    </source>
</evidence>
<dbReference type="Proteomes" id="UP001519332">
    <property type="component" value="Unassembled WGS sequence"/>
</dbReference>
<protein>
    <submittedName>
        <fullName evidence="2">Uncharacterized protein</fullName>
    </submittedName>
</protein>
<dbReference type="EMBL" id="JAGINW010000001">
    <property type="protein sequence ID" value="MBP2324436.1"/>
    <property type="molecule type" value="Genomic_DNA"/>
</dbReference>
<accession>A0ABS4TJ37</accession>
<sequence>MRVATSSGATACQAASKSKPGVASEVSSASGTVPAGAGESMTTMCSSGAPEERTRSTYWASQTTTFARALPRTNRIPSGDSVL</sequence>
<reference evidence="2 3" key="1">
    <citation type="submission" date="2021-03" db="EMBL/GenBank/DDBJ databases">
        <title>Sequencing the genomes of 1000 actinobacteria strains.</title>
        <authorList>
            <person name="Klenk H.-P."/>
        </authorList>
    </citation>
    <scope>NUCLEOTIDE SEQUENCE [LARGE SCALE GENOMIC DNA]</scope>
    <source>
        <strain evidence="2 3">DSM 46670</strain>
    </source>
</reference>
<proteinExistence type="predicted"/>
<feature type="compositionally biased region" description="Polar residues" evidence="1">
    <location>
        <begin position="56"/>
        <end position="66"/>
    </location>
</feature>
<comment type="caution">
    <text evidence="2">The sequence shown here is derived from an EMBL/GenBank/DDBJ whole genome shotgun (WGS) entry which is preliminary data.</text>
</comment>
<keyword evidence="3" id="KW-1185">Reference proteome</keyword>
<evidence type="ECO:0000256" key="1">
    <source>
        <dbReference type="SAM" id="MobiDB-lite"/>
    </source>
</evidence>
<feature type="compositionally biased region" description="Polar residues" evidence="1">
    <location>
        <begin position="1"/>
        <end position="16"/>
    </location>
</feature>